<dbReference type="Proteomes" id="UP000003009">
    <property type="component" value="Unassembled WGS sequence"/>
</dbReference>
<evidence type="ECO:0000313" key="2">
    <source>
        <dbReference type="Proteomes" id="UP000003009"/>
    </source>
</evidence>
<dbReference type="EMBL" id="ACJW02000003">
    <property type="protein sequence ID" value="EEP67551.1"/>
    <property type="molecule type" value="Genomic_DNA"/>
</dbReference>
<dbReference type="STRING" id="629741.GCWU000324_01799"/>
<reference evidence="1" key="1">
    <citation type="submission" date="2009-04" db="EMBL/GenBank/DDBJ databases">
        <authorList>
            <person name="Weinstock G."/>
            <person name="Sodergren E."/>
            <person name="Clifton S."/>
            <person name="Fulton L."/>
            <person name="Fulton B."/>
            <person name="Courtney L."/>
            <person name="Fronick C."/>
            <person name="Harrison M."/>
            <person name="Strong C."/>
            <person name="Farmer C."/>
            <person name="Delahaunty K."/>
            <person name="Markovic C."/>
            <person name="Hall O."/>
            <person name="Minx P."/>
            <person name="Tomlinson C."/>
            <person name="Mitreva M."/>
            <person name="Nelson J."/>
            <person name="Hou S."/>
            <person name="Wollam A."/>
            <person name="Pepin K.H."/>
            <person name="Johnson M."/>
            <person name="Bhonagiri V."/>
            <person name="Nash W.E."/>
            <person name="Warren W."/>
            <person name="Chinwalla A."/>
            <person name="Mardis E.R."/>
            <person name="Wilson R.K."/>
        </authorList>
    </citation>
    <scope>NUCLEOTIDE SEQUENCE [LARGE SCALE GENOMIC DNA]</scope>
    <source>
        <strain evidence="1">ATCC 51147</strain>
    </source>
</reference>
<protein>
    <submittedName>
        <fullName evidence="1">Uncharacterized protein</fullName>
    </submittedName>
</protein>
<gene>
    <name evidence="1" type="ORF">GCWU000324_01799</name>
</gene>
<accession>C4GLE2</accession>
<proteinExistence type="predicted"/>
<dbReference type="HOGENOM" id="CLU_2898228_0_0_4"/>
<organism evidence="1 2">
    <name type="scientific">Kingella oralis ATCC 51147</name>
    <dbReference type="NCBI Taxonomy" id="629741"/>
    <lineage>
        <taxon>Bacteria</taxon>
        <taxon>Pseudomonadati</taxon>
        <taxon>Pseudomonadota</taxon>
        <taxon>Betaproteobacteria</taxon>
        <taxon>Neisseriales</taxon>
        <taxon>Neisseriaceae</taxon>
        <taxon>Kingella</taxon>
    </lineage>
</organism>
<name>C4GLE2_9NEIS</name>
<comment type="caution">
    <text evidence="1">The sequence shown here is derived from an EMBL/GenBank/DDBJ whole genome shotgun (WGS) entry which is preliminary data.</text>
</comment>
<sequence>MFYFISHLAASRHRSILGFSLKTSETGFRLPISPMHAQSSSCFPHSTRFQAASSTVKPCKAA</sequence>
<dbReference type="AlphaFoldDB" id="C4GLE2"/>
<keyword evidence="2" id="KW-1185">Reference proteome</keyword>
<evidence type="ECO:0000313" key="1">
    <source>
        <dbReference type="EMBL" id="EEP67551.1"/>
    </source>
</evidence>